<gene>
    <name evidence="3" type="ORF">GCM10009789_77490</name>
</gene>
<dbReference type="EMBL" id="BAAAOS010000061">
    <property type="protein sequence ID" value="GAA1611625.1"/>
    <property type="molecule type" value="Genomic_DNA"/>
</dbReference>
<feature type="signal peptide" evidence="1">
    <location>
        <begin position="1"/>
        <end position="19"/>
    </location>
</feature>
<dbReference type="Gene3D" id="1.10.101.10">
    <property type="entry name" value="PGBD-like superfamily/PGBD"/>
    <property type="match status" value="1"/>
</dbReference>
<dbReference type="InterPro" id="IPR002477">
    <property type="entry name" value="Peptidoglycan-bd-like"/>
</dbReference>
<dbReference type="Proteomes" id="UP001500393">
    <property type="component" value="Unassembled WGS sequence"/>
</dbReference>
<name>A0ABN2ERD5_9ACTN</name>
<organism evidence="3 4">
    <name type="scientific">Kribbella sancticallisti</name>
    <dbReference type="NCBI Taxonomy" id="460087"/>
    <lineage>
        <taxon>Bacteria</taxon>
        <taxon>Bacillati</taxon>
        <taxon>Actinomycetota</taxon>
        <taxon>Actinomycetes</taxon>
        <taxon>Propionibacteriales</taxon>
        <taxon>Kribbellaceae</taxon>
        <taxon>Kribbella</taxon>
    </lineage>
</organism>
<sequence length="193" mass="20761">MLRLLVIAVVAGLSSVMVAGTAQAHHNSGAYGSSFVDGDGTAVTDDWGDHARELGNSLCYRCADSWDTDLVIMWQAVLYAEGLLAKSGIDGQFGPATRDATKRWQARYGLPVDGQVGPMTWARADEGLGWTYSGTWVSYRASTGGWVSSYRGDDAYDWGAYELDYAVNGSGGSAVFSSPDHRIHFFQKTITVG</sequence>
<protein>
    <recommendedName>
        <fullName evidence="2">Peptidoglycan binding-like domain-containing protein</fullName>
    </recommendedName>
</protein>
<accession>A0ABN2ERD5</accession>
<evidence type="ECO:0000313" key="3">
    <source>
        <dbReference type="EMBL" id="GAA1611625.1"/>
    </source>
</evidence>
<comment type="caution">
    <text evidence="3">The sequence shown here is derived from an EMBL/GenBank/DDBJ whole genome shotgun (WGS) entry which is preliminary data.</text>
</comment>
<dbReference type="Pfam" id="PF01471">
    <property type="entry name" value="PG_binding_1"/>
    <property type="match status" value="1"/>
</dbReference>
<evidence type="ECO:0000256" key="1">
    <source>
        <dbReference type="SAM" id="SignalP"/>
    </source>
</evidence>
<dbReference type="RefSeq" id="WP_344221728.1">
    <property type="nucleotide sequence ID" value="NZ_BAAAOS010000061.1"/>
</dbReference>
<reference evidence="3 4" key="1">
    <citation type="journal article" date="2019" name="Int. J. Syst. Evol. Microbiol.">
        <title>The Global Catalogue of Microorganisms (GCM) 10K type strain sequencing project: providing services to taxonomists for standard genome sequencing and annotation.</title>
        <authorList>
            <consortium name="The Broad Institute Genomics Platform"/>
            <consortium name="The Broad Institute Genome Sequencing Center for Infectious Disease"/>
            <person name="Wu L."/>
            <person name="Ma J."/>
        </authorList>
    </citation>
    <scope>NUCLEOTIDE SEQUENCE [LARGE SCALE GENOMIC DNA]</scope>
    <source>
        <strain evidence="3 4">JCM 14969</strain>
    </source>
</reference>
<feature type="domain" description="Peptidoglycan binding-like" evidence="2">
    <location>
        <begin position="70"/>
        <end position="122"/>
    </location>
</feature>
<evidence type="ECO:0000313" key="4">
    <source>
        <dbReference type="Proteomes" id="UP001500393"/>
    </source>
</evidence>
<evidence type="ECO:0000259" key="2">
    <source>
        <dbReference type="Pfam" id="PF01471"/>
    </source>
</evidence>
<dbReference type="InterPro" id="IPR036366">
    <property type="entry name" value="PGBDSf"/>
</dbReference>
<keyword evidence="1" id="KW-0732">Signal</keyword>
<proteinExistence type="predicted"/>
<keyword evidence="4" id="KW-1185">Reference proteome</keyword>
<feature type="chain" id="PRO_5045704612" description="Peptidoglycan binding-like domain-containing protein" evidence="1">
    <location>
        <begin position="20"/>
        <end position="193"/>
    </location>
</feature>
<dbReference type="SUPFAM" id="SSF47090">
    <property type="entry name" value="PGBD-like"/>
    <property type="match status" value="1"/>
</dbReference>
<dbReference type="InterPro" id="IPR036365">
    <property type="entry name" value="PGBD-like_sf"/>
</dbReference>